<dbReference type="InterPro" id="IPR002470">
    <property type="entry name" value="Peptidase_S9A"/>
</dbReference>
<proteinExistence type="predicted"/>
<dbReference type="InterPro" id="IPR001375">
    <property type="entry name" value="Peptidase_S9_cat"/>
</dbReference>
<keyword evidence="5" id="KW-0720">Serine protease</keyword>
<evidence type="ECO:0000256" key="4">
    <source>
        <dbReference type="ARBA" id="ARBA00022801"/>
    </source>
</evidence>
<sequence length="720" mass="82151">MKNKDHLLILCLSLVSLTISFGQQNFTHSYYPSLSKQVRIINEFGFSLSDDYSNLNNLEDPKIDQWLKAQDSLAEEYFSKNDLLQDYQEKFEEYQNRENGTISMIKVNEERNYFYIKYDHISGTDKLYFKKNLSADEVELFDPGNYDDITEVTYLEPSFDGDKIAIGYQSDENFSSRVRIFDVKNKKFYSEVITNINPSFGGIEWLPDSSGFIYLYFPVVDQNKPDYKKNSYSVLHTLGNIPAKKMKVFGNSNTVNIPADFYPKVKIGSSQDKYIIGYSATSNDYYDAYFAKVSDIVSGNANWIPFFNVEQKVYTTEGEVRGEEFIFRQGNNTGNQISRIQFHSPNFNNPEVLAEGTKENPITQFNVTKDHIYYSKSKLGVEVSLWEIDKEKNITKLKTPFVPGYVTFFGGSVKTNHIGIELDGWISNHTRFIIAEDKNLQKEGLKTETFYPEFENLIAEQIMVEGHDGVEVPLSLIYDPNLLNSQNEVFIYVYGAYGESLSPFFYPIILDWAAQGGILAFPHVRGGGEKGKEWHIQGQKTLKHNSWRDLISCTEALIDKGFTKRGLISLYTYSAGGITAGMAVNERPDLFSSYIAEVPRLNPLGLESSATASSTSYLEYGTVKDSLEFAGLVKMDPYFNLNSENKYPPTLILPASQDDRIPLWDSGKYIAKLQSISGEETPILMDIDYRYGHEGQGNDETVMLYSKIFSFARSNMRQYH</sequence>
<evidence type="ECO:0000256" key="1">
    <source>
        <dbReference type="ARBA" id="ARBA00001070"/>
    </source>
</evidence>
<comment type="caution">
    <text evidence="9">The sequence shown here is derived from an EMBL/GenBank/DDBJ whole genome shotgun (WGS) entry which is preliminary data.</text>
</comment>
<evidence type="ECO:0000256" key="2">
    <source>
        <dbReference type="ARBA" id="ARBA00011897"/>
    </source>
</evidence>
<dbReference type="PANTHER" id="PTHR42881:SF2">
    <property type="entry name" value="PROLYL ENDOPEPTIDASE"/>
    <property type="match status" value="1"/>
</dbReference>
<evidence type="ECO:0000256" key="3">
    <source>
        <dbReference type="ARBA" id="ARBA00022670"/>
    </source>
</evidence>
<keyword evidence="3" id="KW-0645">Protease</keyword>
<dbReference type="InterPro" id="IPR023302">
    <property type="entry name" value="Pept_S9A_N"/>
</dbReference>
<gene>
    <name evidence="9" type="ORF">RM549_14850</name>
</gene>
<dbReference type="Pfam" id="PF00326">
    <property type="entry name" value="Peptidase_S9"/>
    <property type="match status" value="1"/>
</dbReference>
<keyword evidence="6" id="KW-0732">Signal</keyword>
<dbReference type="Proteomes" id="UP001261624">
    <property type="component" value="Unassembled WGS sequence"/>
</dbReference>
<dbReference type="InterPro" id="IPR051167">
    <property type="entry name" value="Prolyl_oligopep/macrocyclase"/>
</dbReference>
<feature type="domain" description="Peptidase S9A N-terminal" evidence="8">
    <location>
        <begin position="43"/>
        <end position="393"/>
    </location>
</feature>
<keyword evidence="4" id="KW-0378">Hydrolase</keyword>
<feature type="chain" id="PRO_5045056711" description="prolyl oligopeptidase" evidence="6">
    <location>
        <begin position="23"/>
        <end position="720"/>
    </location>
</feature>
<evidence type="ECO:0000313" key="10">
    <source>
        <dbReference type="Proteomes" id="UP001261624"/>
    </source>
</evidence>
<evidence type="ECO:0000313" key="9">
    <source>
        <dbReference type="EMBL" id="MDT0691071.1"/>
    </source>
</evidence>
<protein>
    <recommendedName>
        <fullName evidence="2">prolyl oligopeptidase</fullName>
        <ecNumber evidence="2">3.4.21.26</ecNumber>
    </recommendedName>
</protein>
<dbReference type="EMBL" id="JAVRHM010000019">
    <property type="protein sequence ID" value="MDT0691071.1"/>
    <property type="molecule type" value="Genomic_DNA"/>
</dbReference>
<dbReference type="PRINTS" id="PR00862">
    <property type="entry name" value="PROLIGOPTASE"/>
</dbReference>
<accession>A0ABU3E4Z6</accession>
<evidence type="ECO:0000256" key="6">
    <source>
        <dbReference type="SAM" id="SignalP"/>
    </source>
</evidence>
<dbReference type="Pfam" id="PF02897">
    <property type="entry name" value="Peptidase_S9_N"/>
    <property type="match status" value="1"/>
</dbReference>
<dbReference type="SUPFAM" id="SSF53474">
    <property type="entry name" value="alpha/beta-Hydrolases"/>
    <property type="match status" value="1"/>
</dbReference>
<feature type="signal peptide" evidence="6">
    <location>
        <begin position="1"/>
        <end position="22"/>
    </location>
</feature>
<dbReference type="InterPro" id="IPR029058">
    <property type="entry name" value="AB_hydrolase_fold"/>
</dbReference>
<dbReference type="PANTHER" id="PTHR42881">
    <property type="entry name" value="PROLYL ENDOPEPTIDASE"/>
    <property type="match status" value="1"/>
</dbReference>
<name>A0ABU3E4Z6_9FLAO</name>
<reference evidence="9 10" key="1">
    <citation type="submission" date="2023-09" db="EMBL/GenBank/DDBJ databases">
        <authorList>
            <person name="Rey-Velasco X."/>
        </authorList>
    </citation>
    <scope>NUCLEOTIDE SEQUENCE [LARGE SCALE GENOMIC DNA]</scope>
    <source>
        <strain evidence="9 10">F188</strain>
    </source>
</reference>
<dbReference type="SUPFAM" id="SSF50993">
    <property type="entry name" value="Peptidase/esterase 'gauge' domain"/>
    <property type="match status" value="1"/>
</dbReference>
<dbReference type="Gene3D" id="2.130.10.120">
    <property type="entry name" value="Prolyl oligopeptidase, N-terminal domain"/>
    <property type="match status" value="1"/>
</dbReference>
<dbReference type="Gene3D" id="3.40.50.1820">
    <property type="entry name" value="alpha/beta hydrolase"/>
    <property type="match status" value="1"/>
</dbReference>
<feature type="domain" description="Peptidase S9 prolyl oligopeptidase catalytic" evidence="7">
    <location>
        <begin position="512"/>
        <end position="716"/>
    </location>
</feature>
<evidence type="ECO:0000256" key="5">
    <source>
        <dbReference type="ARBA" id="ARBA00022825"/>
    </source>
</evidence>
<dbReference type="RefSeq" id="WP_311686212.1">
    <property type="nucleotide sequence ID" value="NZ_JAVRHM010000019.1"/>
</dbReference>
<evidence type="ECO:0000259" key="8">
    <source>
        <dbReference type="Pfam" id="PF02897"/>
    </source>
</evidence>
<keyword evidence="10" id="KW-1185">Reference proteome</keyword>
<organism evidence="9 10">
    <name type="scientific">Autumnicola patrickiae</name>
    <dbReference type="NCBI Taxonomy" id="3075591"/>
    <lineage>
        <taxon>Bacteria</taxon>
        <taxon>Pseudomonadati</taxon>
        <taxon>Bacteroidota</taxon>
        <taxon>Flavobacteriia</taxon>
        <taxon>Flavobacteriales</taxon>
        <taxon>Flavobacteriaceae</taxon>
        <taxon>Autumnicola</taxon>
    </lineage>
</organism>
<dbReference type="EC" id="3.4.21.26" evidence="2"/>
<evidence type="ECO:0000259" key="7">
    <source>
        <dbReference type="Pfam" id="PF00326"/>
    </source>
</evidence>
<comment type="catalytic activity">
    <reaction evidence="1">
        <text>Hydrolysis of Pro-|-Xaa &gt;&gt; Ala-|-Xaa in oligopeptides.</text>
        <dbReference type="EC" id="3.4.21.26"/>
    </reaction>
</comment>